<dbReference type="RefSeq" id="WP_121923537.1">
    <property type="nucleotide sequence ID" value="NZ_REFO01000014.1"/>
</dbReference>
<dbReference type="Pfam" id="PF00149">
    <property type="entry name" value="Metallophos"/>
    <property type="match status" value="1"/>
</dbReference>
<dbReference type="Proteomes" id="UP000280842">
    <property type="component" value="Unassembled WGS sequence"/>
</dbReference>
<dbReference type="InterPro" id="IPR029052">
    <property type="entry name" value="Metallo-depent_PP-like"/>
</dbReference>
<feature type="domain" description="Calcineurin-like phosphoesterase" evidence="1">
    <location>
        <begin position="11"/>
        <end position="198"/>
    </location>
</feature>
<dbReference type="PANTHER" id="PTHR42850:SF7">
    <property type="entry name" value="BIS(5'-NUCLEOSYL)-TETRAPHOSPHATASE PRPE [ASYMMETRICAL]"/>
    <property type="match status" value="1"/>
</dbReference>
<dbReference type="PANTHER" id="PTHR42850">
    <property type="entry name" value="METALLOPHOSPHOESTERASE"/>
    <property type="match status" value="1"/>
</dbReference>
<dbReference type="OrthoDB" id="9807890at2"/>
<organism evidence="2 3">
    <name type="scientific">Hydrogenothermus marinus</name>
    <dbReference type="NCBI Taxonomy" id="133270"/>
    <lineage>
        <taxon>Bacteria</taxon>
        <taxon>Pseudomonadati</taxon>
        <taxon>Aquificota</taxon>
        <taxon>Aquificia</taxon>
        <taxon>Aquificales</taxon>
        <taxon>Hydrogenothermaceae</taxon>
        <taxon>Hydrogenothermus</taxon>
    </lineage>
</organism>
<protein>
    <submittedName>
        <fullName evidence="2">Calcineurin-like phosphoesterase family protein</fullName>
    </submittedName>
</protein>
<evidence type="ECO:0000259" key="1">
    <source>
        <dbReference type="Pfam" id="PF00149"/>
    </source>
</evidence>
<sequence>MESFLKINLKKYAVIGDAHGCYYELKELIEKIWSKYGEDTFIISVGDNIDRGDYNLKTLEFCMDLHKKGKFLEVQSNHMDKFIRWLKGNDVKISYGMQKTVEEFNSLPEKAKENLKNKILEYYEKIPLYLIVNNNESVIAHAGIKDEMIGKVSKKIKSFVLYGETTGRFLENGFPERLDWTINRKVKPDSPKIIYGHTVYEEPYINNKCYGIDTGCVLGNKLTAYLPREDKFEFVKAKKQYYSF</sequence>
<gene>
    <name evidence="2" type="ORF">CLV39_1429</name>
</gene>
<accession>A0A3M0BDQ4</accession>
<name>A0A3M0BDQ4_9AQUI</name>
<comment type="caution">
    <text evidence="2">The sequence shown here is derived from an EMBL/GenBank/DDBJ whole genome shotgun (WGS) entry which is preliminary data.</text>
</comment>
<reference evidence="2 3" key="1">
    <citation type="submission" date="2018-10" db="EMBL/GenBank/DDBJ databases">
        <title>Genomic Encyclopedia of Archaeal and Bacterial Type Strains, Phase II (KMG-II): from individual species to whole genera.</title>
        <authorList>
            <person name="Goeker M."/>
        </authorList>
    </citation>
    <scope>NUCLEOTIDE SEQUENCE [LARGE SCALE GENOMIC DNA]</scope>
    <source>
        <strain evidence="2 3">VM1</strain>
    </source>
</reference>
<evidence type="ECO:0000313" key="2">
    <source>
        <dbReference type="EMBL" id="RMA93098.1"/>
    </source>
</evidence>
<keyword evidence="3" id="KW-1185">Reference proteome</keyword>
<dbReference type="GO" id="GO:0016791">
    <property type="term" value="F:phosphatase activity"/>
    <property type="evidence" value="ECO:0007669"/>
    <property type="project" value="TreeGrafter"/>
</dbReference>
<dbReference type="AlphaFoldDB" id="A0A3M0BDQ4"/>
<dbReference type="EMBL" id="REFO01000014">
    <property type="protein sequence ID" value="RMA93098.1"/>
    <property type="molecule type" value="Genomic_DNA"/>
</dbReference>
<dbReference type="GO" id="GO:0005737">
    <property type="term" value="C:cytoplasm"/>
    <property type="evidence" value="ECO:0007669"/>
    <property type="project" value="TreeGrafter"/>
</dbReference>
<dbReference type="InterPro" id="IPR050126">
    <property type="entry name" value="Ap4A_hydrolase"/>
</dbReference>
<proteinExistence type="predicted"/>
<evidence type="ECO:0000313" key="3">
    <source>
        <dbReference type="Proteomes" id="UP000280842"/>
    </source>
</evidence>
<dbReference type="InterPro" id="IPR004843">
    <property type="entry name" value="Calcineurin-like_PHP"/>
</dbReference>
<dbReference type="Gene3D" id="3.60.21.10">
    <property type="match status" value="1"/>
</dbReference>
<dbReference type="SUPFAM" id="SSF56300">
    <property type="entry name" value="Metallo-dependent phosphatases"/>
    <property type="match status" value="1"/>
</dbReference>